<evidence type="ECO:0000313" key="4">
    <source>
        <dbReference type="Proteomes" id="UP000615593"/>
    </source>
</evidence>
<accession>A0ABQ3BLA9</accession>
<dbReference type="Gene3D" id="3.40.50.2000">
    <property type="entry name" value="Glycogen Phosphorylase B"/>
    <property type="match status" value="2"/>
</dbReference>
<sequence>MQTFYRLNSNPMKLAVVTNFTPNKTNVSEYGYHLAKNFAKNQDVSELIVFTENSIDQTNTNDYSKINGCTVKINECLDRKTTKNAFSILKAVKEEKPDAILFNIHSTQPNSNSLMSVLLPLVLKLKGISTIVLLHQVKTEGFLNKAFTRLLLQADLVTVTLEEQARLLRENFNAHNVSVVRHGSFSTPVFPQPVKKDEPKKVLAFGKFGTYKRVEILIEAIEQVRKRTEEKIELIIAGIDAPEAQGYLDKVKKSYHDVEDIFFTGYVEENDVKHVFKESTIVAFPYTSLEGNAGILHQAGAYGKATVLPQTKDFEIISQEEGYTGAFFNERSISSLATAIESLIVNDEYRTEVAETNYQAACKNTLASVTSSYITLFKNIIDNKYSYALV</sequence>
<dbReference type="InterPro" id="IPR001296">
    <property type="entry name" value="Glyco_trans_1"/>
</dbReference>
<keyword evidence="4" id="KW-1185">Reference proteome</keyword>
<comment type="caution">
    <text evidence="3">The sequence shown here is derived from an EMBL/GenBank/DDBJ whole genome shotgun (WGS) entry which is preliminary data.</text>
</comment>
<organism evidence="3 4">
    <name type="scientific">Mesonia mobilis</name>
    <dbReference type="NCBI Taxonomy" id="369791"/>
    <lineage>
        <taxon>Bacteria</taxon>
        <taxon>Pseudomonadati</taxon>
        <taxon>Bacteroidota</taxon>
        <taxon>Flavobacteriia</taxon>
        <taxon>Flavobacteriales</taxon>
        <taxon>Flavobacteriaceae</taxon>
        <taxon>Mesonia</taxon>
    </lineage>
</organism>
<evidence type="ECO:0000256" key="1">
    <source>
        <dbReference type="ARBA" id="ARBA00022679"/>
    </source>
</evidence>
<dbReference type="GO" id="GO:0016740">
    <property type="term" value="F:transferase activity"/>
    <property type="evidence" value="ECO:0007669"/>
    <property type="project" value="UniProtKB-KW"/>
</dbReference>
<dbReference type="EMBL" id="BMWY01000002">
    <property type="protein sequence ID" value="GGZ49246.1"/>
    <property type="molecule type" value="Genomic_DNA"/>
</dbReference>
<dbReference type="Pfam" id="PF00534">
    <property type="entry name" value="Glycos_transf_1"/>
    <property type="match status" value="1"/>
</dbReference>
<evidence type="ECO:0000313" key="3">
    <source>
        <dbReference type="EMBL" id="GGZ49246.1"/>
    </source>
</evidence>
<feature type="domain" description="Glycosyl transferase family 1" evidence="2">
    <location>
        <begin position="191"/>
        <end position="358"/>
    </location>
</feature>
<keyword evidence="1 3" id="KW-0808">Transferase</keyword>
<proteinExistence type="predicted"/>
<dbReference type="PANTHER" id="PTHR46401:SF2">
    <property type="entry name" value="GLYCOSYLTRANSFERASE WBBK-RELATED"/>
    <property type="match status" value="1"/>
</dbReference>
<gene>
    <name evidence="3" type="ORF">GCM10008088_08300</name>
</gene>
<dbReference type="SUPFAM" id="SSF53756">
    <property type="entry name" value="UDP-Glycosyltransferase/glycogen phosphorylase"/>
    <property type="match status" value="1"/>
</dbReference>
<name>A0ABQ3BLA9_9FLAO</name>
<evidence type="ECO:0000259" key="2">
    <source>
        <dbReference type="Pfam" id="PF00534"/>
    </source>
</evidence>
<reference evidence="4" key="1">
    <citation type="journal article" date="2019" name="Int. J. Syst. Evol. Microbiol.">
        <title>The Global Catalogue of Microorganisms (GCM) 10K type strain sequencing project: providing services to taxonomists for standard genome sequencing and annotation.</title>
        <authorList>
            <consortium name="The Broad Institute Genomics Platform"/>
            <consortium name="The Broad Institute Genome Sequencing Center for Infectious Disease"/>
            <person name="Wu L."/>
            <person name="Ma J."/>
        </authorList>
    </citation>
    <scope>NUCLEOTIDE SEQUENCE [LARGE SCALE GENOMIC DNA]</scope>
    <source>
        <strain evidence="4">KCTC 12708</strain>
    </source>
</reference>
<dbReference type="Proteomes" id="UP000615593">
    <property type="component" value="Unassembled WGS sequence"/>
</dbReference>
<protein>
    <submittedName>
        <fullName evidence="3">Glycosyl transferase family 1</fullName>
    </submittedName>
</protein>
<dbReference type="PANTHER" id="PTHR46401">
    <property type="entry name" value="GLYCOSYLTRANSFERASE WBBK-RELATED"/>
    <property type="match status" value="1"/>
</dbReference>